<proteinExistence type="inferred from homology"/>
<dbReference type="InterPro" id="IPR002625">
    <property type="entry name" value="Smr_dom"/>
</dbReference>
<dbReference type="Pfam" id="PF01713">
    <property type="entry name" value="Smr"/>
    <property type="match status" value="1"/>
</dbReference>
<keyword evidence="12" id="KW-1185">Reference proteome</keyword>
<evidence type="ECO:0000256" key="9">
    <source>
        <dbReference type="SAM" id="Coils"/>
    </source>
</evidence>
<gene>
    <name evidence="8" type="primary">mutS2</name>
    <name evidence="8" type="synonym">rqcU</name>
    <name evidence="11" type="ORF">OCV43_00270</name>
</gene>
<evidence type="ECO:0000256" key="6">
    <source>
        <dbReference type="ARBA" id="ARBA00022884"/>
    </source>
</evidence>
<evidence type="ECO:0000256" key="4">
    <source>
        <dbReference type="ARBA" id="ARBA00022801"/>
    </source>
</evidence>
<evidence type="ECO:0000256" key="1">
    <source>
        <dbReference type="ARBA" id="ARBA00022722"/>
    </source>
</evidence>
<evidence type="ECO:0000313" key="11">
    <source>
        <dbReference type="EMBL" id="MCU6715709.1"/>
    </source>
</evidence>
<reference evidence="11 12" key="1">
    <citation type="journal article" date="2021" name="ISME Commun">
        <title>Automated analysis of genomic sequences facilitates high-throughput and comprehensive description of bacteria.</title>
        <authorList>
            <person name="Hitch T.C.A."/>
        </authorList>
    </citation>
    <scope>NUCLEOTIDE SEQUENCE [LARGE SCALE GENOMIC DNA]</scope>
    <source>
        <strain evidence="11 12">Sanger_19</strain>
    </source>
</reference>
<comment type="similarity">
    <text evidence="8">Belongs to the DNA mismatch repair MutS family. MutS2 subfamily.</text>
</comment>
<keyword evidence="2 8" id="KW-0699">rRNA-binding</keyword>
<dbReference type="NCBIfam" id="TIGR01069">
    <property type="entry name" value="mutS2"/>
    <property type="match status" value="1"/>
</dbReference>
<dbReference type="SMART" id="SM00463">
    <property type="entry name" value="SMR"/>
    <property type="match status" value="1"/>
</dbReference>
<dbReference type="EMBL" id="JAOQKI010000001">
    <property type="protein sequence ID" value="MCU6715709.1"/>
    <property type="molecule type" value="Genomic_DNA"/>
</dbReference>
<keyword evidence="5 8" id="KW-0067">ATP-binding</keyword>
<dbReference type="Proteomes" id="UP001209666">
    <property type="component" value="Unassembled WGS sequence"/>
</dbReference>
<dbReference type="PANTHER" id="PTHR48466:SF2">
    <property type="entry name" value="OS10G0509000 PROTEIN"/>
    <property type="match status" value="1"/>
</dbReference>
<dbReference type="SUPFAM" id="SSF160443">
    <property type="entry name" value="SMR domain-like"/>
    <property type="match status" value="1"/>
</dbReference>
<dbReference type="HAMAP" id="MF_00092">
    <property type="entry name" value="MutS2"/>
    <property type="match status" value="1"/>
</dbReference>
<evidence type="ECO:0000256" key="2">
    <source>
        <dbReference type="ARBA" id="ARBA00022730"/>
    </source>
</evidence>
<keyword evidence="4 8" id="KW-0378">Hydrolase</keyword>
<evidence type="ECO:0000256" key="3">
    <source>
        <dbReference type="ARBA" id="ARBA00022741"/>
    </source>
</evidence>
<dbReference type="Gene3D" id="3.40.50.300">
    <property type="entry name" value="P-loop containing nucleotide triphosphate hydrolases"/>
    <property type="match status" value="1"/>
</dbReference>
<dbReference type="SUPFAM" id="SSF48334">
    <property type="entry name" value="DNA repair protein MutS, domain III"/>
    <property type="match status" value="1"/>
</dbReference>
<feature type="domain" description="Smr" evidence="10">
    <location>
        <begin position="717"/>
        <end position="792"/>
    </location>
</feature>
<dbReference type="EC" id="3.1.-.-" evidence="8"/>
<dbReference type="Pfam" id="PF20297">
    <property type="entry name" value="MSSS"/>
    <property type="match status" value="1"/>
</dbReference>
<keyword evidence="8 11" id="KW-0255">Endonuclease</keyword>
<dbReference type="Gene3D" id="3.30.1370.110">
    <property type="match status" value="1"/>
</dbReference>
<sequence length="792" mass="87566">MNQKVLRTLEYNKIVERLAEYAFGADTKERCLSLLPSTSLSEITNAQQQTKDAMNRSLKKGRLDCSGIKPLSSAIRRVEIGGTMNIEELLGLCKLLETARRVKAYGRKEREDIPSDSLSELFDGLEPLSPLCDEIRRCIISVDEISDDASSNLKSIRRSIRSTGDRIHAQLNQMLNNQNVRNCLQDFVITMRNGRYCLPVKAEAKSQITGMVHDQSSSGSTLFIEPMAVVNLNNELKELSIKEQDEIAVILATLSAKAGEYIPAIETDYQILTELDFIFAKAAYALEYNGITPHFNTERKIRILKGRHPLLDAKKVVPIDISLGSDFDQLVITGPNTGGKTVSLKTVGLLSLMGQAGLPIPSGDRSELAVFDDIFADIGDEQSIEQNLSTFSSHMTNIIHILKEANEHSLVLFDELCAGTDPTEGAALAVSILSYFHSRGIRTMATTHYSEIKIYALTTSGIENACCEFDVETLSPTYRLLIGIPGKSNAFAISKKLGLSDTLIEDARTRISSNEQNFEDLLSDLEASRITIEKEQAEINRYKSEIAALKQQLKNKQEKLDESRDAILRKAKEEANQILQEAKDTADEAIRNFNKYGTTRPSIQEMEKQRTNIREKMAANEKKSSKEKDTAIYNPKVPKKLRIGDSVKVLSMNLTGTVHSLPNAKGDLFVQMGILRSQVNIKDLVLIEDAAPGSKKYAKTGAGKLKMSKSASVSTEINLIGKTVDEAIALLDKYLDDAYLAHLPSVRIVHGKGTGALRSAVQSHLKRQSYIKSFHLGEFGEGDAGVTIAEFK</sequence>
<dbReference type="RefSeq" id="WP_262623109.1">
    <property type="nucleotide sequence ID" value="NZ_JAOQKI010000001.1"/>
</dbReference>
<dbReference type="InterPro" id="IPR007696">
    <property type="entry name" value="DNA_mismatch_repair_MutS_core"/>
</dbReference>
<organism evidence="11 12">
    <name type="scientific">Roseburia amylophila</name>
    <dbReference type="NCBI Taxonomy" id="2981794"/>
    <lineage>
        <taxon>Bacteria</taxon>
        <taxon>Bacillati</taxon>
        <taxon>Bacillota</taxon>
        <taxon>Clostridia</taxon>
        <taxon>Lachnospirales</taxon>
        <taxon>Lachnospiraceae</taxon>
        <taxon>Roseburia</taxon>
    </lineage>
</organism>
<dbReference type="CDD" id="cd03280">
    <property type="entry name" value="ABC_MutS2"/>
    <property type="match status" value="1"/>
</dbReference>
<keyword evidence="1 8" id="KW-0540">Nuclease</keyword>
<dbReference type="PROSITE" id="PS00486">
    <property type="entry name" value="DNA_MISMATCH_REPAIR_2"/>
    <property type="match status" value="1"/>
</dbReference>
<evidence type="ECO:0000256" key="8">
    <source>
        <dbReference type="HAMAP-Rule" id="MF_00092"/>
    </source>
</evidence>
<comment type="function">
    <text evidence="8">Acts as a ribosome collision sensor, splitting the ribosome into its 2 subunits. Detects stalled/collided 70S ribosomes which it binds and splits by an ATP-hydrolysis driven conformational change. Acts upstream of the ribosome quality control system (RQC), a ribosome-associated complex that mediates the extraction of incompletely synthesized nascent chains from stalled ribosomes and their subsequent degradation. Probably generates substrates for RQC.</text>
</comment>
<dbReference type="InterPro" id="IPR036063">
    <property type="entry name" value="Smr_dom_sf"/>
</dbReference>
<evidence type="ECO:0000259" key="10">
    <source>
        <dbReference type="PROSITE" id="PS50828"/>
    </source>
</evidence>
<feature type="coiled-coil region" evidence="9">
    <location>
        <begin position="525"/>
        <end position="623"/>
    </location>
</feature>
<evidence type="ECO:0000256" key="7">
    <source>
        <dbReference type="ARBA" id="ARBA00023125"/>
    </source>
</evidence>
<keyword evidence="3 8" id="KW-0547">Nucleotide-binding</keyword>
<dbReference type="PROSITE" id="PS50828">
    <property type="entry name" value="SMR"/>
    <property type="match status" value="1"/>
</dbReference>
<comment type="subunit">
    <text evidence="8">Homodimer. Binds to stalled ribosomes, contacting rRNA.</text>
</comment>
<evidence type="ECO:0000313" key="12">
    <source>
        <dbReference type="Proteomes" id="UP001209666"/>
    </source>
</evidence>
<dbReference type="InterPro" id="IPR036187">
    <property type="entry name" value="DNA_mismatch_repair_MutS_sf"/>
</dbReference>
<dbReference type="GO" id="GO:0004519">
    <property type="term" value="F:endonuclease activity"/>
    <property type="evidence" value="ECO:0007669"/>
    <property type="project" value="UniProtKB-KW"/>
</dbReference>
<dbReference type="SMART" id="SM00534">
    <property type="entry name" value="MUTSac"/>
    <property type="match status" value="1"/>
</dbReference>
<dbReference type="InterPro" id="IPR046893">
    <property type="entry name" value="MSSS"/>
</dbReference>
<keyword evidence="9" id="KW-0175">Coiled coil</keyword>
<dbReference type="SUPFAM" id="SSF52540">
    <property type="entry name" value="P-loop containing nucleoside triphosphate hydrolases"/>
    <property type="match status" value="1"/>
</dbReference>
<protein>
    <recommendedName>
        <fullName evidence="8">Endonuclease MutS2</fullName>
        <ecNumber evidence="8">3.1.-.-</ecNumber>
    </recommendedName>
    <alternativeName>
        <fullName evidence="8">Ribosome-associated protein quality control-upstream factor</fullName>
        <shortName evidence="8">RQC-upstream factor</shortName>
        <shortName evidence="8">RqcU</shortName>
        <ecNumber evidence="8">3.6.4.-</ecNumber>
    </alternativeName>
</protein>
<dbReference type="InterPro" id="IPR027417">
    <property type="entry name" value="P-loop_NTPase"/>
</dbReference>
<comment type="function">
    <text evidence="8">Endonuclease that is involved in the suppression of homologous recombination and thus may have a key role in the control of bacterial genetic diversity.</text>
</comment>
<keyword evidence="6 8" id="KW-0694">RNA-binding</keyword>
<dbReference type="PANTHER" id="PTHR48466">
    <property type="entry name" value="OS10G0509000 PROTEIN-RELATED"/>
    <property type="match status" value="1"/>
</dbReference>
<accession>A0ABT2S9I3</accession>
<keyword evidence="7 8" id="KW-0238">DNA-binding</keyword>
<comment type="caution">
    <text evidence="11">The sequence shown here is derived from an EMBL/GenBank/DDBJ whole genome shotgun (WGS) entry which is preliminary data.</text>
</comment>
<dbReference type="InterPro" id="IPR045076">
    <property type="entry name" value="MutS"/>
</dbReference>
<dbReference type="InterPro" id="IPR000432">
    <property type="entry name" value="DNA_mismatch_repair_MutS_C"/>
</dbReference>
<dbReference type="InterPro" id="IPR005747">
    <property type="entry name" value="MutS2"/>
</dbReference>
<dbReference type="Pfam" id="PF00488">
    <property type="entry name" value="MutS_V"/>
    <property type="match status" value="1"/>
</dbReference>
<dbReference type="SMART" id="SM00533">
    <property type="entry name" value="MUTSd"/>
    <property type="match status" value="1"/>
</dbReference>
<dbReference type="PIRSF" id="PIRSF005814">
    <property type="entry name" value="MutS_YshD"/>
    <property type="match status" value="1"/>
</dbReference>
<feature type="binding site" evidence="8">
    <location>
        <begin position="334"/>
        <end position="341"/>
    </location>
    <ligand>
        <name>ATP</name>
        <dbReference type="ChEBI" id="CHEBI:30616"/>
    </ligand>
</feature>
<evidence type="ECO:0000256" key="5">
    <source>
        <dbReference type="ARBA" id="ARBA00022840"/>
    </source>
</evidence>
<name>A0ABT2S9I3_9FIRM</name>
<dbReference type="EC" id="3.6.4.-" evidence="8"/>